<name>A0AAV0AQG8_PHAPC</name>
<sequence>MVIKFSEVEGIEELKTEDGRAVLNAVRHNELVRGHLNKLSMNLSGLADQVSNESSLLTWINGEPAKVFGSTSKEIRLDLEQLGFQLDGLEVNFKGFVHLIESNLGKPYFDFDRIESSLNRPMEDVQFKINSAEQWIKESVADQLESFINSCPSTIHIDRLRLEFINEVNCQRMIEFCWREGWSKQISQLRSQLGSTCDKCYLVELGAQSINDDFERWALEIFKAQERHNLVDLILSDDDEPPPDYLQTLESFKTDLISSCLEMIEPATNLIKEIGCQTDEVTLQTCEGIRVLLEIEARRTEHKSRKRWRAQRIEISVEDLKIINNSLCEVCNSLNDLGHNRQALRMSYQQEKIDRTSLETLFSGFLENRHSLWRIKKIEDENKAVESILWMNESEYFDSKAWKESLKNSTPTRPFIHTDLPILLLCRRCPRHRLPAILKELRSDNEIQSAGFDPIKPISKRLEELRQRSNDLLSSLNNNLKASQSIFENLNDLDLKSWIDKDSKTQHSSLPTQTNFVDAISTLKDLKRELNDLGDSDHSAGMELITECWQGLSKRQDTVVVLKSFVDFSKLILQCDLSFENSISSLNMPPPSKSSNRLMPPSLGGRMTFNLSPVTDSPSYMISQKEVILQAGLPEVQQSEHYQGLNKVKLNASCPVHTT</sequence>
<evidence type="ECO:0000313" key="1">
    <source>
        <dbReference type="EMBL" id="CAH7671242.1"/>
    </source>
</evidence>
<proteinExistence type="predicted"/>
<dbReference type="AlphaFoldDB" id="A0AAV0AQG8"/>
<accession>A0AAV0AQG8</accession>
<keyword evidence="2" id="KW-1185">Reference proteome</keyword>
<protein>
    <submittedName>
        <fullName evidence="1">Uncharacterized protein</fullName>
    </submittedName>
</protein>
<dbReference type="EMBL" id="CALTRL010001155">
    <property type="protein sequence ID" value="CAH7671242.1"/>
    <property type="molecule type" value="Genomic_DNA"/>
</dbReference>
<gene>
    <name evidence="1" type="ORF">PPACK8108_LOCUS6007</name>
</gene>
<reference evidence="1" key="1">
    <citation type="submission" date="2022-06" db="EMBL/GenBank/DDBJ databases">
        <authorList>
            <consortium name="SYNGENTA / RWTH Aachen University"/>
        </authorList>
    </citation>
    <scope>NUCLEOTIDE SEQUENCE</scope>
</reference>
<organism evidence="1 2">
    <name type="scientific">Phakopsora pachyrhizi</name>
    <name type="common">Asian soybean rust disease fungus</name>
    <dbReference type="NCBI Taxonomy" id="170000"/>
    <lineage>
        <taxon>Eukaryota</taxon>
        <taxon>Fungi</taxon>
        <taxon>Dikarya</taxon>
        <taxon>Basidiomycota</taxon>
        <taxon>Pucciniomycotina</taxon>
        <taxon>Pucciniomycetes</taxon>
        <taxon>Pucciniales</taxon>
        <taxon>Phakopsoraceae</taxon>
        <taxon>Phakopsora</taxon>
    </lineage>
</organism>
<dbReference type="Proteomes" id="UP001153365">
    <property type="component" value="Unassembled WGS sequence"/>
</dbReference>
<evidence type="ECO:0000313" key="2">
    <source>
        <dbReference type="Proteomes" id="UP001153365"/>
    </source>
</evidence>
<comment type="caution">
    <text evidence="1">The sequence shown here is derived from an EMBL/GenBank/DDBJ whole genome shotgun (WGS) entry which is preliminary data.</text>
</comment>